<feature type="domain" description="Nudix hydrolase" evidence="1">
    <location>
        <begin position="137"/>
        <end position="278"/>
    </location>
</feature>
<dbReference type="AlphaFoldDB" id="A0AAN0VF64"/>
<dbReference type="Pfam" id="PF00293">
    <property type="entry name" value="NUDIX"/>
    <property type="match status" value="1"/>
</dbReference>
<dbReference type="Proteomes" id="UP000019438">
    <property type="component" value="Chromosome"/>
</dbReference>
<protein>
    <submittedName>
        <fullName evidence="2">Thiamin pyrophosphokinase</fullName>
        <ecNumber evidence="2">2.7.6.2</ecNumber>
    </submittedName>
</protein>
<dbReference type="Gene3D" id="3.90.79.10">
    <property type="entry name" value="Nucleoside Triphosphate Pyrophosphohydrolase"/>
    <property type="match status" value="1"/>
</dbReference>
<dbReference type="GO" id="GO:0004788">
    <property type="term" value="F:thiamine diphosphokinase activity"/>
    <property type="evidence" value="ECO:0007669"/>
    <property type="project" value="UniProtKB-EC"/>
</dbReference>
<gene>
    <name evidence="2" type="ORF">GbCGDNIH3_0611</name>
</gene>
<sequence length="306" mass="33809">MTYPAPRLHPSETHVSSRAPFMSPFLRPVAACRSLVLPGHFLPFRLGERQIGWVSPHLLPALKKAQQELPTHALQLDKDGVTLSGDNPDLPALLEKALHRSTGFLWRDEPFDIRETIDGPVLFQLDRGVLPMLGVLAQGVHANGLVYRPDGLHLWVSRRSATRPLDPGKLDHLAAGGIPAGHTPFGALIKEAAEEASIPETLVRQARKVAVLTYRLERPEGLRRDVLHCFDLDLPESFIPHAGDGESAGFELMPVKRAMEIVAETDEFKFNVNLVLIDLFLRLGLIHGAEAELVSRALYDEPHHAA</sequence>
<dbReference type="CDD" id="cd03676">
    <property type="entry name" value="NUDIX_Tnr3_like"/>
    <property type="match status" value="1"/>
</dbReference>
<proteinExistence type="predicted"/>
<organism evidence="2 3">
    <name type="scientific">Granulibacter bethesdensis</name>
    <dbReference type="NCBI Taxonomy" id="364410"/>
    <lineage>
        <taxon>Bacteria</taxon>
        <taxon>Pseudomonadati</taxon>
        <taxon>Pseudomonadota</taxon>
        <taxon>Alphaproteobacteria</taxon>
        <taxon>Acetobacterales</taxon>
        <taxon>Acetobacteraceae</taxon>
        <taxon>Granulibacter</taxon>
    </lineage>
</organism>
<dbReference type="SUPFAM" id="SSF55811">
    <property type="entry name" value="Nudix"/>
    <property type="match status" value="1"/>
</dbReference>
<dbReference type="EC" id="2.7.6.2" evidence="2"/>
<dbReference type="EMBL" id="CP003181">
    <property type="protein sequence ID" value="AHJ62393.1"/>
    <property type="molecule type" value="Genomic_DNA"/>
</dbReference>
<dbReference type="PROSITE" id="PS51462">
    <property type="entry name" value="NUDIX"/>
    <property type="match status" value="1"/>
</dbReference>
<keyword evidence="2" id="KW-0808">Transferase</keyword>
<evidence type="ECO:0000313" key="2">
    <source>
        <dbReference type="EMBL" id="AHJ62393.1"/>
    </source>
</evidence>
<dbReference type="KEGG" id="gbc:GbCGDNIH3_0611"/>
<evidence type="ECO:0000259" key="1">
    <source>
        <dbReference type="PROSITE" id="PS51462"/>
    </source>
</evidence>
<reference evidence="3" key="1">
    <citation type="submission" date="2012-06" db="EMBL/GenBank/DDBJ databases">
        <title>Genome analysis of multiple Granulibacter bethesdensis isolates demonstrates substantial genome diversity.</title>
        <authorList>
            <person name="Greenberg D.E."/>
            <person name="Porcella S.F."/>
            <person name="Zarember K."/>
            <person name="Zelazny A.M."/>
            <person name="Bruno D."/>
            <person name="Martens C."/>
            <person name="Barbian K.D."/>
            <person name="Jaske E."/>
            <person name="Holland S.M."/>
        </authorList>
    </citation>
    <scope>NUCLEOTIDE SEQUENCE [LARGE SCALE GENOMIC DNA]</scope>
    <source>
        <strain evidence="3">CGDNIH3</strain>
    </source>
</reference>
<accession>A0AAN0VF64</accession>
<name>A0AAN0VF64_9PROT</name>
<dbReference type="InterPro" id="IPR031804">
    <property type="entry name" value="DUF4743"/>
</dbReference>
<dbReference type="InterPro" id="IPR000086">
    <property type="entry name" value="NUDIX_hydrolase_dom"/>
</dbReference>
<dbReference type="InterPro" id="IPR015797">
    <property type="entry name" value="NUDIX_hydrolase-like_dom_sf"/>
</dbReference>
<dbReference type="Pfam" id="PF15916">
    <property type="entry name" value="DUF4743"/>
    <property type="match status" value="1"/>
</dbReference>
<evidence type="ECO:0000313" key="3">
    <source>
        <dbReference type="Proteomes" id="UP000019438"/>
    </source>
</evidence>